<keyword evidence="2" id="KW-0732">Signal</keyword>
<reference evidence="3 4" key="1">
    <citation type="submission" date="2019-04" db="EMBL/GenBank/DDBJ databases">
        <authorList>
            <person name="Van Vliet M D."/>
        </authorList>
    </citation>
    <scope>NUCLEOTIDE SEQUENCE [LARGE SCALE GENOMIC DNA]</scope>
    <source>
        <strain evidence="3 4">F1</strain>
    </source>
</reference>
<protein>
    <submittedName>
        <fullName evidence="3">Uncharacterized protein</fullName>
    </submittedName>
</protein>
<name>A0A6C2UBM1_PONDE</name>
<dbReference type="RefSeq" id="WP_136083020.1">
    <property type="nucleotide sequence ID" value="NZ_CAAHFG010000004.1"/>
</dbReference>
<keyword evidence="1" id="KW-1133">Transmembrane helix</keyword>
<accession>A0A6C2UBM1</accession>
<feature type="transmembrane region" description="Helical" evidence="1">
    <location>
        <begin position="219"/>
        <end position="237"/>
    </location>
</feature>
<dbReference type="Proteomes" id="UP000366872">
    <property type="component" value="Unassembled WGS sequence"/>
</dbReference>
<keyword evidence="4" id="KW-1185">Reference proteome</keyword>
<dbReference type="NCBIfam" id="TIGR02595">
    <property type="entry name" value="PEP_CTERM"/>
    <property type="match status" value="1"/>
</dbReference>
<evidence type="ECO:0000256" key="1">
    <source>
        <dbReference type="SAM" id="Phobius"/>
    </source>
</evidence>
<feature type="signal peptide" evidence="2">
    <location>
        <begin position="1"/>
        <end position="24"/>
    </location>
</feature>
<gene>
    <name evidence="3" type="ORF">PDESU_06155</name>
</gene>
<evidence type="ECO:0000313" key="3">
    <source>
        <dbReference type="EMBL" id="VGO17558.1"/>
    </source>
</evidence>
<evidence type="ECO:0000313" key="4">
    <source>
        <dbReference type="Proteomes" id="UP000366872"/>
    </source>
</evidence>
<evidence type="ECO:0000256" key="2">
    <source>
        <dbReference type="SAM" id="SignalP"/>
    </source>
</evidence>
<feature type="chain" id="PRO_5025459216" evidence="2">
    <location>
        <begin position="25"/>
        <end position="243"/>
    </location>
</feature>
<keyword evidence="1" id="KW-0472">Membrane</keyword>
<sequence>MKKRTLRICSAIALLVLFTMHTNAAYIIEASDTVGRLGEGNFSYTGTGGTSASYSDASAGTLPATTDPTPTFFSLRHAFGGNGTADEYTFTYSPLTDGDNKVFASNTVYNLPQNLRSTGLSGGNAGTYNVYRIHPQTGNVSGGLTTYQMLVNGSLEGSEAINQNADNLVAGENIGRWELLGSVDLLNATDTVTVTMTPESSSYTSMRASGIMFEYVSPIPEPSVVALLGIGSLLIWVRRRLMI</sequence>
<dbReference type="InterPro" id="IPR013424">
    <property type="entry name" value="Ice-binding_C"/>
</dbReference>
<proteinExistence type="predicted"/>
<organism evidence="3 4">
    <name type="scientific">Pontiella desulfatans</name>
    <dbReference type="NCBI Taxonomy" id="2750659"/>
    <lineage>
        <taxon>Bacteria</taxon>
        <taxon>Pseudomonadati</taxon>
        <taxon>Kiritimatiellota</taxon>
        <taxon>Kiritimatiellia</taxon>
        <taxon>Kiritimatiellales</taxon>
        <taxon>Pontiellaceae</taxon>
        <taxon>Pontiella</taxon>
    </lineage>
</organism>
<keyword evidence="1" id="KW-0812">Transmembrane</keyword>
<dbReference type="AlphaFoldDB" id="A0A6C2UBM1"/>
<dbReference type="EMBL" id="CAAHFG010000004">
    <property type="protein sequence ID" value="VGO17558.1"/>
    <property type="molecule type" value="Genomic_DNA"/>
</dbReference>